<dbReference type="RefSeq" id="WP_145615119.1">
    <property type="nucleotide sequence ID" value="NZ_VITO01000001.1"/>
</dbReference>
<feature type="transmembrane region" description="Helical" evidence="1">
    <location>
        <begin position="427"/>
        <end position="443"/>
    </location>
</feature>
<organism evidence="2 3">
    <name type="scientific">Nitrospirillum amazonense</name>
    <dbReference type="NCBI Taxonomy" id="28077"/>
    <lineage>
        <taxon>Bacteria</taxon>
        <taxon>Pseudomonadati</taxon>
        <taxon>Pseudomonadota</taxon>
        <taxon>Alphaproteobacteria</taxon>
        <taxon>Rhodospirillales</taxon>
        <taxon>Azospirillaceae</taxon>
        <taxon>Nitrospirillum</taxon>
    </lineage>
</organism>
<feature type="transmembrane region" description="Helical" evidence="1">
    <location>
        <begin position="277"/>
        <end position="297"/>
    </location>
</feature>
<keyword evidence="1" id="KW-1133">Transmembrane helix</keyword>
<evidence type="ECO:0000313" key="2">
    <source>
        <dbReference type="EMBL" id="TWB31980.1"/>
    </source>
</evidence>
<reference evidence="2 3" key="1">
    <citation type="submission" date="2019-06" db="EMBL/GenBank/DDBJ databases">
        <title>Genomic Encyclopedia of Type Strains, Phase IV (KMG-V): Genome sequencing to study the core and pangenomes of soil and plant-associated prokaryotes.</title>
        <authorList>
            <person name="Whitman W."/>
        </authorList>
    </citation>
    <scope>NUCLEOTIDE SEQUENCE [LARGE SCALE GENOMIC DNA]</scope>
    <source>
        <strain evidence="2 3">BR 11865</strain>
    </source>
</reference>
<evidence type="ECO:0000256" key="1">
    <source>
        <dbReference type="SAM" id="Phobius"/>
    </source>
</evidence>
<comment type="caution">
    <text evidence="2">The sequence shown here is derived from an EMBL/GenBank/DDBJ whole genome shotgun (WGS) entry which is preliminary data.</text>
</comment>
<dbReference type="Proteomes" id="UP000316545">
    <property type="component" value="Unassembled WGS sequence"/>
</dbReference>
<accession>A0A560GE81</accession>
<keyword evidence="1" id="KW-0472">Membrane</keyword>
<dbReference type="EMBL" id="VITO01000001">
    <property type="protein sequence ID" value="TWB31980.1"/>
    <property type="molecule type" value="Genomic_DNA"/>
</dbReference>
<gene>
    <name evidence="2" type="ORF">FBZ88_101352</name>
</gene>
<keyword evidence="3" id="KW-1185">Reference proteome</keyword>
<feature type="transmembrane region" description="Helical" evidence="1">
    <location>
        <begin position="39"/>
        <end position="55"/>
    </location>
</feature>
<name>A0A560GE81_9PROT</name>
<evidence type="ECO:0000313" key="3">
    <source>
        <dbReference type="Proteomes" id="UP000316545"/>
    </source>
</evidence>
<feature type="transmembrane region" description="Helical" evidence="1">
    <location>
        <begin position="200"/>
        <end position="220"/>
    </location>
</feature>
<protein>
    <recommendedName>
        <fullName evidence="4">O-antigen ligase</fullName>
    </recommendedName>
</protein>
<sequence length="480" mass="51673">MTLATQWTAPDIGAWAPQRSWSLDGGVDAPGPGMARTDWVLLVVFLLGIYTGFSIQITPNVPFPAAIAGMAGVVLLWRRRHRISPTGLAAFLGVTLLLLASILYAPGLDLLSKRTTGLLQMMYSLVISYALFLTVVEAGAAAFSRLMLVFIITIVIGTLLESYAGLNRISDAVRLAIYHQGIYESDIRDEMLYGRVRPKLFTTEPSAVTFAYTLFAFSWLLTSNWKYKRLGYLAMTGAAMVAMPGPTLLLLVLLLALHELGPSDDAGQSTTTRILKLAAVGILAIAAFAIVGSTVYANRLHEIASGNDESFFYRVIGPFLVAVDVVKHHPILGVGLTGEQLVSDNIADVFLRSGAFSPLWNIPEPNEVLINYFFLHWVYLGLCGGIVMILAISGWLRALGVRAVLMCWLSWAVLGQASGAYVSPKTWTVLFLIGACSVLHARAKRAAEAAVPAPLEPPVILPAAALPPAPPTIPPLAALH</sequence>
<feature type="transmembrane region" description="Helical" evidence="1">
    <location>
        <begin position="232"/>
        <end position="257"/>
    </location>
</feature>
<feature type="transmembrane region" description="Helical" evidence="1">
    <location>
        <begin position="127"/>
        <end position="160"/>
    </location>
</feature>
<feature type="transmembrane region" description="Helical" evidence="1">
    <location>
        <begin position="374"/>
        <end position="396"/>
    </location>
</feature>
<feature type="transmembrane region" description="Helical" evidence="1">
    <location>
        <begin position="89"/>
        <end position="107"/>
    </location>
</feature>
<proteinExistence type="predicted"/>
<evidence type="ECO:0008006" key="4">
    <source>
        <dbReference type="Google" id="ProtNLM"/>
    </source>
</evidence>
<feature type="transmembrane region" description="Helical" evidence="1">
    <location>
        <begin position="61"/>
        <end position="77"/>
    </location>
</feature>
<dbReference type="AlphaFoldDB" id="A0A560GE81"/>
<keyword evidence="1" id="KW-0812">Transmembrane</keyword>